<evidence type="ECO:0000313" key="3">
    <source>
        <dbReference type="Proteomes" id="UP001420932"/>
    </source>
</evidence>
<protein>
    <recommendedName>
        <fullName evidence="1">P-type ATPase N-terminal domain-containing protein</fullName>
    </recommendedName>
</protein>
<comment type="caution">
    <text evidence="2">The sequence shown here is derived from an EMBL/GenBank/DDBJ whole genome shotgun (WGS) entry which is preliminary data.</text>
</comment>
<feature type="domain" description="P-type ATPase N-terminal" evidence="1">
    <location>
        <begin position="42"/>
        <end position="74"/>
    </location>
</feature>
<accession>A0AAP0IFP7</accession>
<evidence type="ECO:0000313" key="2">
    <source>
        <dbReference type="EMBL" id="KAK9114694.1"/>
    </source>
</evidence>
<evidence type="ECO:0000259" key="1">
    <source>
        <dbReference type="Pfam" id="PF16209"/>
    </source>
</evidence>
<dbReference type="AlphaFoldDB" id="A0AAP0IFP7"/>
<gene>
    <name evidence="2" type="ORF">Syun_021491</name>
</gene>
<proteinExistence type="predicted"/>
<dbReference type="EMBL" id="JBBNAF010000009">
    <property type="protein sequence ID" value="KAK9114694.1"/>
    <property type="molecule type" value="Genomic_DNA"/>
</dbReference>
<dbReference type="InterPro" id="IPR032631">
    <property type="entry name" value="P-type_ATPase_N"/>
</dbReference>
<name>A0AAP0IFP7_9MAGN</name>
<dbReference type="Pfam" id="PF16209">
    <property type="entry name" value="PhoLip_ATPase_N"/>
    <property type="match status" value="1"/>
</dbReference>
<dbReference type="Proteomes" id="UP001420932">
    <property type="component" value="Unassembled WGS sequence"/>
</dbReference>
<reference evidence="2 3" key="1">
    <citation type="submission" date="2024-01" db="EMBL/GenBank/DDBJ databases">
        <title>Genome assemblies of Stephania.</title>
        <authorList>
            <person name="Yang L."/>
        </authorList>
    </citation>
    <scope>NUCLEOTIDE SEQUENCE [LARGE SCALE GENOMIC DNA]</scope>
    <source>
        <strain evidence="2">YNDBR</strain>
        <tissue evidence="2">Leaf</tissue>
    </source>
</reference>
<keyword evidence="3" id="KW-1185">Reference proteome</keyword>
<sequence>MVGGDIRKKLHLSKILSFSCRRPVVKEDVSQIGGPGFSRVVFCNYSESDEGGSRDYCDNYVRTTKYTLANFLPNSQCYPSLVVVIGATMLKEGVEDWRRRKQFIAESLTSYSYAVKPCLELDGNRRPGY</sequence>
<organism evidence="2 3">
    <name type="scientific">Stephania yunnanensis</name>
    <dbReference type="NCBI Taxonomy" id="152371"/>
    <lineage>
        <taxon>Eukaryota</taxon>
        <taxon>Viridiplantae</taxon>
        <taxon>Streptophyta</taxon>
        <taxon>Embryophyta</taxon>
        <taxon>Tracheophyta</taxon>
        <taxon>Spermatophyta</taxon>
        <taxon>Magnoliopsida</taxon>
        <taxon>Ranunculales</taxon>
        <taxon>Menispermaceae</taxon>
        <taxon>Menispermoideae</taxon>
        <taxon>Cissampelideae</taxon>
        <taxon>Stephania</taxon>
    </lineage>
</organism>